<accession>A0ABU1JIR1</accession>
<feature type="compositionally biased region" description="Low complexity" evidence="1">
    <location>
        <begin position="27"/>
        <end position="37"/>
    </location>
</feature>
<evidence type="ECO:0000256" key="1">
    <source>
        <dbReference type="SAM" id="MobiDB-lite"/>
    </source>
</evidence>
<keyword evidence="4" id="KW-1185">Reference proteome</keyword>
<dbReference type="RefSeq" id="WP_309800969.1">
    <property type="nucleotide sequence ID" value="NZ_BAAAHY010000006.1"/>
</dbReference>
<keyword evidence="2" id="KW-0812">Transmembrane</keyword>
<name>A0ABU1JIR1_9MICC</name>
<dbReference type="Proteomes" id="UP001185069">
    <property type="component" value="Unassembled WGS sequence"/>
</dbReference>
<evidence type="ECO:0000313" key="4">
    <source>
        <dbReference type="Proteomes" id="UP001185069"/>
    </source>
</evidence>
<feature type="transmembrane region" description="Helical" evidence="2">
    <location>
        <begin position="55"/>
        <end position="75"/>
    </location>
</feature>
<feature type="transmembrane region" description="Helical" evidence="2">
    <location>
        <begin position="96"/>
        <end position="121"/>
    </location>
</feature>
<dbReference type="EMBL" id="JAVDQF010000001">
    <property type="protein sequence ID" value="MDR6271262.1"/>
    <property type="molecule type" value="Genomic_DNA"/>
</dbReference>
<keyword evidence="2" id="KW-1133">Transmembrane helix</keyword>
<evidence type="ECO:0008006" key="5">
    <source>
        <dbReference type="Google" id="ProtNLM"/>
    </source>
</evidence>
<evidence type="ECO:0000256" key="2">
    <source>
        <dbReference type="SAM" id="Phobius"/>
    </source>
</evidence>
<evidence type="ECO:0000313" key="3">
    <source>
        <dbReference type="EMBL" id="MDR6271262.1"/>
    </source>
</evidence>
<keyword evidence="2" id="KW-0472">Membrane</keyword>
<sequence length="131" mass="13694">MSENYGQQSVPPNQPQPGVPQYPAQPDPNAAANYNYPSPAGNYPPAAGGDYPGKTLGIVGLVFAFVFPLAGWIISAIAGKQSKAVGMPNTPAKVGLILSIIFTIIGVVFIIIYIIAIVAIVNSGYTIDGRY</sequence>
<organism evidence="3 4">
    <name type="scientific">Arthrobacter russicus</name>
    <dbReference type="NCBI Taxonomy" id="172040"/>
    <lineage>
        <taxon>Bacteria</taxon>
        <taxon>Bacillati</taxon>
        <taxon>Actinomycetota</taxon>
        <taxon>Actinomycetes</taxon>
        <taxon>Micrococcales</taxon>
        <taxon>Micrococcaceae</taxon>
        <taxon>Arthrobacter</taxon>
    </lineage>
</organism>
<proteinExistence type="predicted"/>
<protein>
    <recommendedName>
        <fullName evidence="5">DUF4190 domain-containing protein</fullName>
    </recommendedName>
</protein>
<feature type="region of interest" description="Disordered" evidence="1">
    <location>
        <begin position="1"/>
        <end position="37"/>
    </location>
</feature>
<reference evidence="3 4" key="1">
    <citation type="submission" date="2023-07" db="EMBL/GenBank/DDBJ databases">
        <title>Sequencing the genomes of 1000 actinobacteria strains.</title>
        <authorList>
            <person name="Klenk H.-P."/>
        </authorList>
    </citation>
    <scope>NUCLEOTIDE SEQUENCE [LARGE SCALE GENOMIC DNA]</scope>
    <source>
        <strain evidence="3 4">DSM 14555</strain>
    </source>
</reference>
<feature type="compositionally biased region" description="Low complexity" evidence="1">
    <location>
        <begin position="1"/>
        <end position="11"/>
    </location>
</feature>
<comment type="caution">
    <text evidence="3">The sequence shown here is derived from an EMBL/GenBank/DDBJ whole genome shotgun (WGS) entry which is preliminary data.</text>
</comment>
<feature type="compositionally biased region" description="Pro residues" evidence="1">
    <location>
        <begin position="12"/>
        <end position="26"/>
    </location>
</feature>
<gene>
    <name evidence="3" type="ORF">JOE69_003500</name>
</gene>